<dbReference type="AlphaFoldDB" id="A0A915SA45"/>
<organism evidence="1 2">
    <name type="scientific">Nanobdella aerobiophila</name>
    <dbReference type="NCBI Taxonomy" id="2586965"/>
    <lineage>
        <taxon>Archaea</taxon>
        <taxon>Nanobdellota</taxon>
        <taxon>Nanobdellia</taxon>
        <taxon>Nanobdellales</taxon>
        <taxon>Nanobdellaceae</taxon>
        <taxon>Nanobdella</taxon>
    </lineage>
</organism>
<sequence>MRPYSETLDKILQIARDHFFVNLVFSLEAGAHTLETMQKATQEYIKKLQNDDLKLAALDKIVYRSYISRLEKFGLVSEEEGKYYIKEDINKYQNIISNFLYNLFELYMYDDKILDKNTFYHIMIVVKFLYENKNIKLTREEIPNKLKKEYNISKNTIDEILKLLKEKGFINYYDYVNEYKIYIIDLEKAKEVYREIETGSLSAYRIKEIAKRHVNINDFYKLLEYIILNNIYYIPKNRPLNIDLESTFKPYINILEKLEIIKGEETRKNVIEIGEKVDLFYTKIIKPVLEGKL</sequence>
<dbReference type="EMBL" id="AP019769">
    <property type="protein sequence ID" value="BBL45502.1"/>
    <property type="molecule type" value="Genomic_DNA"/>
</dbReference>
<protein>
    <submittedName>
        <fullName evidence="1">Uncharacterized protein</fullName>
    </submittedName>
</protein>
<accession>A0A915SA45</accession>
<gene>
    <name evidence="1" type="ORF">MJ1_0337</name>
</gene>
<proteinExistence type="predicted"/>
<evidence type="ECO:0000313" key="2">
    <source>
        <dbReference type="Proteomes" id="UP001055553"/>
    </source>
</evidence>
<name>A0A915SA45_9ARCH</name>
<reference evidence="2" key="1">
    <citation type="journal article" date="2022" name="Int. J. Syst. Evol. Microbiol.">
        <title>Nanobdella aerobiophila gen. nov., sp. nov., a thermoacidophilic, obligate ectosymbiotic archaeon, and proposal of Nanobdellaceae fam. nov., Nanobdellales ord. nov. and Nanobdellia class. nov.</title>
        <authorList>
            <person name="Kato S."/>
            <person name="Ogasawara A."/>
            <person name="Itoh T."/>
            <person name="Sakai H.D."/>
            <person name="Shimizu M."/>
            <person name="Yuki M."/>
            <person name="Kaneko M."/>
            <person name="Takashina T."/>
            <person name="Ohkuma M."/>
        </authorList>
    </citation>
    <scope>NUCLEOTIDE SEQUENCE [LARGE SCALE GENOMIC DNA]</scope>
    <source>
        <strain evidence="2">MJ1</strain>
    </source>
</reference>
<dbReference type="InterPro" id="IPR036390">
    <property type="entry name" value="WH_DNA-bd_sf"/>
</dbReference>
<dbReference type="Proteomes" id="UP001055553">
    <property type="component" value="Chromosome"/>
</dbReference>
<dbReference type="SUPFAM" id="SSF46785">
    <property type="entry name" value="Winged helix' DNA-binding domain"/>
    <property type="match status" value="1"/>
</dbReference>
<keyword evidence="2" id="KW-1185">Reference proteome</keyword>
<dbReference type="GeneID" id="74568288"/>
<dbReference type="RefSeq" id="WP_258393532.1">
    <property type="nucleotide sequence ID" value="NZ_AP019769.1"/>
</dbReference>
<dbReference type="KEGG" id="naer:MJ1_0337"/>
<evidence type="ECO:0000313" key="1">
    <source>
        <dbReference type="EMBL" id="BBL45502.1"/>
    </source>
</evidence>